<evidence type="ECO:0000259" key="1">
    <source>
        <dbReference type="PROSITE" id="PS51704"/>
    </source>
</evidence>
<dbReference type="InterPro" id="IPR030395">
    <property type="entry name" value="GP_PDE_dom"/>
</dbReference>
<gene>
    <name evidence="2" type="ORF">METZ01_LOCUS317266</name>
</gene>
<dbReference type="GO" id="GO:0008081">
    <property type="term" value="F:phosphoric diester hydrolase activity"/>
    <property type="evidence" value="ECO:0007669"/>
    <property type="project" value="InterPro"/>
</dbReference>
<dbReference type="InterPro" id="IPR017946">
    <property type="entry name" value="PLC-like_Pdiesterase_TIM-brl"/>
</dbReference>
<dbReference type="AlphaFoldDB" id="A0A382NXH6"/>
<protein>
    <recommendedName>
        <fullName evidence="1">GP-PDE domain-containing protein</fullName>
    </recommendedName>
</protein>
<dbReference type="PANTHER" id="PTHR46211">
    <property type="entry name" value="GLYCEROPHOSPHORYL DIESTER PHOSPHODIESTERASE"/>
    <property type="match status" value="1"/>
</dbReference>
<dbReference type="GO" id="GO:0006629">
    <property type="term" value="P:lipid metabolic process"/>
    <property type="evidence" value="ECO:0007669"/>
    <property type="project" value="InterPro"/>
</dbReference>
<feature type="domain" description="GP-PDE" evidence="1">
    <location>
        <begin position="17"/>
        <end position="251"/>
    </location>
</feature>
<dbReference type="SUPFAM" id="SSF51695">
    <property type="entry name" value="PLC-like phosphodiesterases"/>
    <property type="match status" value="1"/>
</dbReference>
<evidence type="ECO:0000313" key="2">
    <source>
        <dbReference type="EMBL" id="SVC64412.1"/>
    </source>
</evidence>
<dbReference type="PANTHER" id="PTHR46211:SF14">
    <property type="entry name" value="GLYCEROPHOSPHODIESTER PHOSPHODIESTERASE"/>
    <property type="match status" value="1"/>
</dbReference>
<accession>A0A382NXH6</accession>
<dbReference type="Pfam" id="PF03009">
    <property type="entry name" value="GDPD"/>
    <property type="match status" value="1"/>
</dbReference>
<organism evidence="2">
    <name type="scientific">marine metagenome</name>
    <dbReference type="NCBI Taxonomy" id="408172"/>
    <lineage>
        <taxon>unclassified sequences</taxon>
        <taxon>metagenomes</taxon>
        <taxon>ecological metagenomes</taxon>
    </lineage>
</organism>
<dbReference type="Gene3D" id="3.20.20.190">
    <property type="entry name" value="Phosphatidylinositol (PI) phosphodiesterase"/>
    <property type="match status" value="1"/>
</dbReference>
<name>A0A382NXH6_9ZZZZ</name>
<reference evidence="2" key="1">
    <citation type="submission" date="2018-05" db="EMBL/GenBank/DDBJ databases">
        <authorList>
            <person name="Lanie J.A."/>
            <person name="Ng W.-L."/>
            <person name="Kazmierczak K.M."/>
            <person name="Andrzejewski T.M."/>
            <person name="Davidsen T.M."/>
            <person name="Wayne K.J."/>
            <person name="Tettelin H."/>
            <person name="Glass J.I."/>
            <person name="Rusch D."/>
            <person name="Podicherti R."/>
            <person name="Tsui H.-C.T."/>
            <person name="Winkler M.E."/>
        </authorList>
    </citation>
    <scope>NUCLEOTIDE SEQUENCE</scope>
</reference>
<dbReference type="EMBL" id="UINC01102635">
    <property type="protein sequence ID" value="SVC64412.1"/>
    <property type="molecule type" value="Genomic_DNA"/>
</dbReference>
<dbReference type="PROSITE" id="PS51704">
    <property type="entry name" value="GP_PDE"/>
    <property type="match status" value="1"/>
</dbReference>
<proteinExistence type="predicted"/>
<sequence>MENSPPVVLEIPGVPKPYVMAHRGNLVHCPENTLASFRRAIDDGADLIETDVHVTADGHFVCIHDSTVDRTTDGSGEVRNMTLDRIKELSASCGRAEFAHESIPTLQEVFDLLPADMVIALELKTDDFLDPAICDRLVTQIDGAGRRGRTVLLSFEAERVLAVRRQASRAGLQIPAGFISYTRVVPKKGMEMTGPAWPLLLLNPLYVWWAHRKGLRVCPLDPTPDSRLWYYRWLGCDAVLTDDPGATLRSLGR</sequence>